<evidence type="ECO:0000313" key="2">
    <source>
        <dbReference type="EMBL" id="KKL04307.1"/>
    </source>
</evidence>
<feature type="domain" description="GGDEF" evidence="1">
    <location>
        <begin position="25"/>
        <end position="64"/>
    </location>
</feature>
<dbReference type="AlphaFoldDB" id="A0A0F9ARQ3"/>
<dbReference type="InterPro" id="IPR043128">
    <property type="entry name" value="Rev_trsase/Diguanyl_cyclase"/>
</dbReference>
<dbReference type="GO" id="GO:0043709">
    <property type="term" value="P:cell adhesion involved in single-species biofilm formation"/>
    <property type="evidence" value="ECO:0007669"/>
    <property type="project" value="TreeGrafter"/>
</dbReference>
<comment type="caution">
    <text evidence="2">The sequence shown here is derived from an EMBL/GenBank/DDBJ whole genome shotgun (WGS) entry which is preliminary data.</text>
</comment>
<dbReference type="InterPro" id="IPR029787">
    <property type="entry name" value="Nucleotide_cyclase"/>
</dbReference>
<name>A0A0F9ARQ3_9ZZZZ</name>
<dbReference type="InterPro" id="IPR050469">
    <property type="entry name" value="Diguanylate_Cyclase"/>
</dbReference>
<dbReference type="GO" id="GO:1902201">
    <property type="term" value="P:negative regulation of bacterial-type flagellum-dependent cell motility"/>
    <property type="evidence" value="ECO:0007669"/>
    <property type="project" value="TreeGrafter"/>
</dbReference>
<dbReference type="SUPFAM" id="SSF55073">
    <property type="entry name" value="Nucleotide cyclase"/>
    <property type="match status" value="1"/>
</dbReference>
<evidence type="ECO:0000259" key="1">
    <source>
        <dbReference type="Pfam" id="PF00990"/>
    </source>
</evidence>
<accession>A0A0F9ARQ3</accession>
<dbReference type="GO" id="GO:0005886">
    <property type="term" value="C:plasma membrane"/>
    <property type="evidence" value="ECO:0007669"/>
    <property type="project" value="TreeGrafter"/>
</dbReference>
<dbReference type="Pfam" id="PF00990">
    <property type="entry name" value="GGDEF"/>
    <property type="match status" value="1"/>
</dbReference>
<organism evidence="2">
    <name type="scientific">marine sediment metagenome</name>
    <dbReference type="NCBI Taxonomy" id="412755"/>
    <lineage>
        <taxon>unclassified sequences</taxon>
        <taxon>metagenomes</taxon>
        <taxon>ecological metagenomes</taxon>
    </lineage>
</organism>
<protein>
    <recommendedName>
        <fullName evidence="1">GGDEF domain-containing protein</fullName>
    </recommendedName>
</protein>
<gene>
    <name evidence="2" type="ORF">LCGC14_2617340</name>
</gene>
<dbReference type="PANTHER" id="PTHR45138:SF9">
    <property type="entry name" value="DIGUANYLATE CYCLASE DGCM-RELATED"/>
    <property type="match status" value="1"/>
</dbReference>
<dbReference type="InterPro" id="IPR000160">
    <property type="entry name" value="GGDEF_dom"/>
</dbReference>
<dbReference type="Gene3D" id="3.30.70.270">
    <property type="match status" value="1"/>
</dbReference>
<proteinExistence type="predicted"/>
<dbReference type="EMBL" id="LAZR01044577">
    <property type="protein sequence ID" value="KKL04307.1"/>
    <property type="molecule type" value="Genomic_DNA"/>
</dbReference>
<feature type="non-terminal residue" evidence="2">
    <location>
        <position position="65"/>
    </location>
</feature>
<dbReference type="GO" id="GO:0052621">
    <property type="term" value="F:diguanylate cyclase activity"/>
    <property type="evidence" value="ECO:0007669"/>
    <property type="project" value="TreeGrafter"/>
</dbReference>
<sequence>MSIGTMIGSAIENSQLYQKLKRISDTDPVTGLYNHRFIIKRLNAEIRRASRYGHAVSVLMMDVDG</sequence>
<dbReference type="PANTHER" id="PTHR45138">
    <property type="entry name" value="REGULATORY COMPONENTS OF SENSORY TRANSDUCTION SYSTEM"/>
    <property type="match status" value="1"/>
</dbReference>
<reference evidence="2" key="1">
    <citation type="journal article" date="2015" name="Nature">
        <title>Complex archaea that bridge the gap between prokaryotes and eukaryotes.</title>
        <authorList>
            <person name="Spang A."/>
            <person name="Saw J.H."/>
            <person name="Jorgensen S.L."/>
            <person name="Zaremba-Niedzwiedzka K."/>
            <person name="Martijn J."/>
            <person name="Lind A.E."/>
            <person name="van Eijk R."/>
            <person name="Schleper C."/>
            <person name="Guy L."/>
            <person name="Ettema T.J."/>
        </authorList>
    </citation>
    <scope>NUCLEOTIDE SEQUENCE</scope>
</reference>